<name>A0A543I0C4_9MICO</name>
<accession>A0A543I0C4</accession>
<organism evidence="3 4">
    <name type="scientific">Humibacillus xanthopallidus</name>
    <dbReference type="NCBI Taxonomy" id="412689"/>
    <lineage>
        <taxon>Bacteria</taxon>
        <taxon>Bacillati</taxon>
        <taxon>Actinomycetota</taxon>
        <taxon>Actinomycetes</taxon>
        <taxon>Micrococcales</taxon>
        <taxon>Intrasporangiaceae</taxon>
        <taxon>Humibacillus</taxon>
    </lineage>
</organism>
<dbReference type="Gene3D" id="3.30.530.20">
    <property type="match status" value="1"/>
</dbReference>
<sequence length="226" mass="22310">MKITGTSRLAAPPHQVWDAVHDPAVLARCLPGCERLTELADHHYAMTVTAGVAAIKGTYDGEVALLEPQPPTSFAMRASGVGAPGTVDALVVVRLAETPLGGTELTYDADASVGGAIGGVGQRMLSGVTRKMAGEFFAALDADIAGLNGAGTGVATPPLAGGPEAVGAAPAPMAGAGSAPRSYPGRASQPSGSALEGPRGFALGVVAGGVIALLGVALGARLGRRR</sequence>
<dbReference type="PANTHER" id="PTHR38588">
    <property type="entry name" value="BLL0334 PROTEIN"/>
    <property type="match status" value="1"/>
</dbReference>
<dbReference type="RefSeq" id="WP_141841748.1">
    <property type="nucleotide sequence ID" value="NZ_VFPM01000001.1"/>
</dbReference>
<dbReference type="SUPFAM" id="SSF55961">
    <property type="entry name" value="Bet v1-like"/>
    <property type="match status" value="1"/>
</dbReference>
<evidence type="ECO:0000313" key="3">
    <source>
        <dbReference type="EMBL" id="TQM64037.1"/>
    </source>
</evidence>
<dbReference type="InterPro" id="IPR023393">
    <property type="entry name" value="START-like_dom_sf"/>
</dbReference>
<feature type="region of interest" description="Disordered" evidence="1">
    <location>
        <begin position="171"/>
        <end position="194"/>
    </location>
</feature>
<dbReference type="Proteomes" id="UP000316747">
    <property type="component" value="Unassembled WGS sequence"/>
</dbReference>
<feature type="transmembrane region" description="Helical" evidence="2">
    <location>
        <begin position="200"/>
        <end position="220"/>
    </location>
</feature>
<gene>
    <name evidence="3" type="ORF">FBY41_0395</name>
</gene>
<comment type="caution">
    <text evidence="3">The sequence shown here is derived from an EMBL/GenBank/DDBJ whole genome shotgun (WGS) entry which is preliminary data.</text>
</comment>
<evidence type="ECO:0000313" key="4">
    <source>
        <dbReference type="Proteomes" id="UP000316747"/>
    </source>
</evidence>
<dbReference type="Pfam" id="PF06240">
    <property type="entry name" value="COXG"/>
    <property type="match status" value="1"/>
</dbReference>
<reference evidence="3 4" key="1">
    <citation type="submission" date="2019-06" db="EMBL/GenBank/DDBJ databases">
        <title>Genome sequencing of plant associated microbes to promote plant fitness in Sorghum bicolor and Oryza sativa.</title>
        <authorList>
            <person name="Coleman-Derr D."/>
        </authorList>
    </citation>
    <scope>NUCLEOTIDE SEQUENCE [LARGE SCALE GENOMIC DNA]</scope>
    <source>
        <strain evidence="3 4">KV-663</strain>
    </source>
</reference>
<dbReference type="OrthoDB" id="9787428at2"/>
<dbReference type="PANTHER" id="PTHR38588:SF1">
    <property type="entry name" value="BLL0334 PROTEIN"/>
    <property type="match status" value="1"/>
</dbReference>
<feature type="compositionally biased region" description="Low complexity" evidence="1">
    <location>
        <begin position="171"/>
        <end position="180"/>
    </location>
</feature>
<dbReference type="CDD" id="cd05018">
    <property type="entry name" value="CoxG"/>
    <property type="match status" value="1"/>
</dbReference>
<keyword evidence="2" id="KW-0472">Membrane</keyword>
<dbReference type="EMBL" id="VFPM01000001">
    <property type="protein sequence ID" value="TQM64037.1"/>
    <property type="molecule type" value="Genomic_DNA"/>
</dbReference>
<dbReference type="AlphaFoldDB" id="A0A543I0C4"/>
<evidence type="ECO:0000256" key="2">
    <source>
        <dbReference type="SAM" id="Phobius"/>
    </source>
</evidence>
<keyword evidence="4" id="KW-1185">Reference proteome</keyword>
<evidence type="ECO:0008006" key="5">
    <source>
        <dbReference type="Google" id="ProtNLM"/>
    </source>
</evidence>
<dbReference type="InterPro" id="IPR010419">
    <property type="entry name" value="CO_DH_gsu"/>
</dbReference>
<keyword evidence="2" id="KW-0812">Transmembrane</keyword>
<keyword evidence="2" id="KW-1133">Transmembrane helix</keyword>
<evidence type="ECO:0000256" key="1">
    <source>
        <dbReference type="SAM" id="MobiDB-lite"/>
    </source>
</evidence>
<protein>
    <recommendedName>
        <fullName evidence="5">Carbon monoxide dehydrogenase subunit G</fullName>
    </recommendedName>
</protein>
<proteinExistence type="predicted"/>